<dbReference type="AlphaFoldDB" id="A0A8T2UP73"/>
<protein>
    <submittedName>
        <fullName evidence="1">Uncharacterized protein</fullName>
    </submittedName>
</protein>
<organism evidence="1 2">
    <name type="scientific">Ceratopteris richardii</name>
    <name type="common">Triangle waterfern</name>
    <dbReference type="NCBI Taxonomy" id="49495"/>
    <lineage>
        <taxon>Eukaryota</taxon>
        <taxon>Viridiplantae</taxon>
        <taxon>Streptophyta</taxon>
        <taxon>Embryophyta</taxon>
        <taxon>Tracheophyta</taxon>
        <taxon>Polypodiopsida</taxon>
        <taxon>Polypodiidae</taxon>
        <taxon>Polypodiales</taxon>
        <taxon>Pteridineae</taxon>
        <taxon>Pteridaceae</taxon>
        <taxon>Parkerioideae</taxon>
        <taxon>Ceratopteris</taxon>
    </lineage>
</organism>
<evidence type="ECO:0000313" key="1">
    <source>
        <dbReference type="EMBL" id="KAH7435345.1"/>
    </source>
</evidence>
<comment type="caution">
    <text evidence="1">The sequence shown here is derived from an EMBL/GenBank/DDBJ whole genome shotgun (WGS) entry which is preliminary data.</text>
</comment>
<dbReference type="Proteomes" id="UP000825935">
    <property type="component" value="Chromosome 6"/>
</dbReference>
<keyword evidence="2" id="KW-1185">Reference proteome</keyword>
<evidence type="ECO:0000313" key="2">
    <source>
        <dbReference type="Proteomes" id="UP000825935"/>
    </source>
</evidence>
<dbReference type="EMBL" id="CM035411">
    <property type="protein sequence ID" value="KAH7435345.1"/>
    <property type="molecule type" value="Genomic_DNA"/>
</dbReference>
<proteinExistence type="predicted"/>
<name>A0A8T2UP73_CERRI</name>
<sequence length="74" mass="8602">MPYDLTTLKHCGSEATLRYVCTIDSRQVFKRLSPRLDKVTNLLLHRFRMILLLLLLDKGLFRLAVGCWTLHMVG</sequence>
<accession>A0A8T2UP73</accession>
<gene>
    <name evidence="1" type="ORF">KP509_06G060900</name>
</gene>
<reference evidence="1" key="1">
    <citation type="submission" date="2021-08" db="EMBL/GenBank/DDBJ databases">
        <title>WGS assembly of Ceratopteris richardii.</title>
        <authorList>
            <person name="Marchant D.B."/>
            <person name="Chen G."/>
            <person name="Jenkins J."/>
            <person name="Shu S."/>
            <person name="Leebens-Mack J."/>
            <person name="Grimwood J."/>
            <person name="Schmutz J."/>
            <person name="Soltis P."/>
            <person name="Soltis D."/>
            <person name="Chen Z.-H."/>
        </authorList>
    </citation>
    <scope>NUCLEOTIDE SEQUENCE</scope>
    <source>
        <strain evidence="1">Whitten #5841</strain>
        <tissue evidence="1">Leaf</tissue>
    </source>
</reference>